<evidence type="ECO:0000313" key="3">
    <source>
        <dbReference type="Proteomes" id="UP001370100"/>
    </source>
</evidence>
<dbReference type="EMBL" id="JBBEGL010000005">
    <property type="protein sequence ID" value="MEJ2888482.1"/>
    <property type="molecule type" value="Genomic_DNA"/>
</dbReference>
<accession>A0ABU8N7V6</accession>
<keyword evidence="1" id="KW-0472">Membrane</keyword>
<comment type="caution">
    <text evidence="2">The sequence shown here is derived from an EMBL/GenBank/DDBJ whole genome shotgun (WGS) entry which is preliminary data.</text>
</comment>
<dbReference type="RefSeq" id="WP_337715086.1">
    <property type="nucleotide sequence ID" value="NZ_JBBEGL010000005.1"/>
</dbReference>
<evidence type="ECO:0000256" key="1">
    <source>
        <dbReference type="SAM" id="Phobius"/>
    </source>
</evidence>
<dbReference type="Proteomes" id="UP001370100">
    <property type="component" value="Unassembled WGS sequence"/>
</dbReference>
<keyword evidence="1" id="KW-1133">Transmembrane helix</keyword>
<reference evidence="2 3" key="1">
    <citation type="submission" date="2024-03" db="EMBL/GenBank/DDBJ databases">
        <title>Actinomycetospora sp. OC33-EN06, a novel actinomycete isolated from wild orchid (Aerides multiflora).</title>
        <authorList>
            <person name="Suriyachadkun C."/>
        </authorList>
    </citation>
    <scope>NUCLEOTIDE SEQUENCE [LARGE SCALE GENOMIC DNA]</scope>
    <source>
        <strain evidence="2 3">OC33-EN06</strain>
    </source>
</reference>
<sequence>MEWVVAVVVFAVLSVLVIGVPLYLGMTSWSGRSDRKAAAARRRAAAAQTPTASRVLQP</sequence>
<organism evidence="2 3">
    <name type="scientific">Actinomycetospora aeridis</name>
    <dbReference type="NCBI Taxonomy" id="3129231"/>
    <lineage>
        <taxon>Bacteria</taxon>
        <taxon>Bacillati</taxon>
        <taxon>Actinomycetota</taxon>
        <taxon>Actinomycetes</taxon>
        <taxon>Pseudonocardiales</taxon>
        <taxon>Pseudonocardiaceae</taxon>
        <taxon>Actinomycetospora</taxon>
    </lineage>
</organism>
<evidence type="ECO:0000313" key="2">
    <source>
        <dbReference type="EMBL" id="MEJ2888482.1"/>
    </source>
</evidence>
<gene>
    <name evidence="2" type="ORF">WCD41_18625</name>
</gene>
<keyword evidence="1" id="KW-0812">Transmembrane</keyword>
<feature type="transmembrane region" description="Helical" evidence="1">
    <location>
        <begin position="6"/>
        <end position="26"/>
    </location>
</feature>
<protein>
    <submittedName>
        <fullName evidence="2">Uncharacterized protein</fullName>
    </submittedName>
</protein>
<proteinExistence type="predicted"/>
<name>A0ABU8N7V6_9PSEU</name>
<keyword evidence="3" id="KW-1185">Reference proteome</keyword>